<reference evidence="11" key="1">
    <citation type="submission" date="2013-12" db="EMBL/GenBank/DDBJ databases">
        <title>The Genome Sequence of Aphanomyces astaci APO3.</title>
        <authorList>
            <consortium name="The Broad Institute Genomics Platform"/>
            <person name="Russ C."/>
            <person name="Tyler B."/>
            <person name="van West P."/>
            <person name="Dieguez-Uribeondo J."/>
            <person name="Young S.K."/>
            <person name="Zeng Q."/>
            <person name="Gargeya S."/>
            <person name="Fitzgerald M."/>
            <person name="Abouelleil A."/>
            <person name="Alvarado L."/>
            <person name="Chapman S.B."/>
            <person name="Gainer-Dewar J."/>
            <person name="Goldberg J."/>
            <person name="Griggs A."/>
            <person name="Gujja S."/>
            <person name="Hansen M."/>
            <person name="Howarth C."/>
            <person name="Imamovic A."/>
            <person name="Ireland A."/>
            <person name="Larimer J."/>
            <person name="McCowan C."/>
            <person name="Murphy C."/>
            <person name="Pearson M."/>
            <person name="Poon T.W."/>
            <person name="Priest M."/>
            <person name="Roberts A."/>
            <person name="Saif S."/>
            <person name="Shea T."/>
            <person name="Sykes S."/>
            <person name="Wortman J."/>
            <person name="Nusbaum C."/>
            <person name="Birren B."/>
        </authorList>
    </citation>
    <scope>NUCLEOTIDE SEQUENCE [LARGE SCALE GENOMIC DNA]</scope>
    <source>
        <strain evidence="11">APO3</strain>
    </source>
</reference>
<dbReference type="VEuPathDB" id="FungiDB:H257_07483"/>
<feature type="signal peptide" evidence="9">
    <location>
        <begin position="1"/>
        <end position="22"/>
    </location>
</feature>
<dbReference type="CDD" id="cd03406">
    <property type="entry name" value="SPFH_like_u3"/>
    <property type="match status" value="1"/>
</dbReference>
<dbReference type="InterPro" id="IPR001107">
    <property type="entry name" value="Band_7"/>
</dbReference>
<keyword evidence="6" id="KW-1133">Transmembrane helix</keyword>
<evidence type="ECO:0000256" key="3">
    <source>
        <dbReference type="ARBA" id="ARBA00022692"/>
    </source>
</evidence>
<evidence type="ECO:0000256" key="9">
    <source>
        <dbReference type="SAM" id="SignalP"/>
    </source>
</evidence>
<comment type="subcellular location">
    <subcellularLocation>
        <location evidence="1">Endoplasmic reticulum membrane</location>
        <topology evidence="1">Single-pass type II membrane protein</topology>
    </subcellularLocation>
</comment>
<sequence>MDFLVGAAALLAFIAMPLSLHTVNEGYVGVYFRGGALLSDVTSPGFNWKMPFVTSCFHVQVTVQTDHVDNIPCGTSGGVLISFDKVEVVNRLRTKDVYDTIKNYTVHYDKTWIFDKIHHEINQFCSKHTLQEVYIDLFDTLDESLAKALQRDCNEWAPGIEIIAVRVTKPKIPESIRHNYADMELQKTKLLIAHETQRVIEKEAETDKKRATIEAEKVSAVSKINMLKEIAEKESIQKIHALEDIMHVDREKAWADAEYYKSTREADANAARLTEAFLEYTRILSLTNNTKIYFGEKIPTIFTANKE</sequence>
<keyword evidence="5" id="KW-0735">Signal-anchor</keyword>
<dbReference type="GO" id="GO:0031625">
    <property type="term" value="F:ubiquitin protein ligase binding"/>
    <property type="evidence" value="ECO:0007669"/>
    <property type="project" value="InterPro"/>
</dbReference>
<dbReference type="InterPro" id="IPR036013">
    <property type="entry name" value="Band_7/SPFH_dom_sf"/>
</dbReference>
<keyword evidence="8" id="KW-0325">Glycoprotein</keyword>
<dbReference type="SUPFAM" id="SSF117892">
    <property type="entry name" value="Band 7/SPFH domain"/>
    <property type="match status" value="1"/>
</dbReference>
<keyword evidence="7" id="KW-0472">Membrane</keyword>
<evidence type="ECO:0000256" key="5">
    <source>
        <dbReference type="ARBA" id="ARBA00022968"/>
    </source>
</evidence>
<dbReference type="InterPro" id="IPR033294">
    <property type="entry name" value="Erlin1/2"/>
</dbReference>
<evidence type="ECO:0000313" key="11">
    <source>
        <dbReference type="EMBL" id="ETV79486.1"/>
    </source>
</evidence>
<evidence type="ECO:0000256" key="8">
    <source>
        <dbReference type="ARBA" id="ARBA00023180"/>
    </source>
</evidence>
<dbReference type="GO" id="GO:0005789">
    <property type="term" value="C:endoplasmic reticulum membrane"/>
    <property type="evidence" value="ECO:0007669"/>
    <property type="project" value="UniProtKB-SubCell"/>
</dbReference>
<dbReference type="SMART" id="SM00244">
    <property type="entry name" value="PHB"/>
    <property type="match status" value="1"/>
</dbReference>
<accession>W4GJH2</accession>
<keyword evidence="4" id="KW-0256">Endoplasmic reticulum</keyword>
<dbReference type="GO" id="GO:0032933">
    <property type="term" value="P:SREBP signaling pathway"/>
    <property type="evidence" value="ECO:0007669"/>
    <property type="project" value="TreeGrafter"/>
</dbReference>
<gene>
    <name evidence="11" type="ORF">H257_07483</name>
</gene>
<evidence type="ECO:0000256" key="7">
    <source>
        <dbReference type="ARBA" id="ARBA00023136"/>
    </source>
</evidence>
<evidence type="ECO:0000259" key="10">
    <source>
        <dbReference type="SMART" id="SM00244"/>
    </source>
</evidence>
<name>W4GJH2_APHAT</name>
<evidence type="ECO:0000256" key="4">
    <source>
        <dbReference type="ARBA" id="ARBA00022824"/>
    </source>
</evidence>
<keyword evidence="3" id="KW-0812">Transmembrane</keyword>
<proteinExistence type="inferred from homology"/>
<dbReference type="PANTHER" id="PTHR15351:SF3">
    <property type="entry name" value="ERLIN"/>
    <property type="match status" value="1"/>
</dbReference>
<dbReference type="Pfam" id="PF01145">
    <property type="entry name" value="Band_7"/>
    <property type="match status" value="1"/>
</dbReference>
<dbReference type="Gene3D" id="3.30.479.30">
    <property type="entry name" value="Band 7 domain"/>
    <property type="match status" value="1"/>
</dbReference>
<organism evidence="11">
    <name type="scientific">Aphanomyces astaci</name>
    <name type="common">Crayfish plague agent</name>
    <dbReference type="NCBI Taxonomy" id="112090"/>
    <lineage>
        <taxon>Eukaryota</taxon>
        <taxon>Sar</taxon>
        <taxon>Stramenopiles</taxon>
        <taxon>Oomycota</taxon>
        <taxon>Saprolegniomycetes</taxon>
        <taxon>Saprolegniales</taxon>
        <taxon>Verrucalvaceae</taxon>
        <taxon>Aphanomyces</taxon>
    </lineage>
</organism>
<evidence type="ECO:0000256" key="6">
    <source>
        <dbReference type="ARBA" id="ARBA00022989"/>
    </source>
</evidence>
<protein>
    <recommendedName>
        <fullName evidence="10">Band 7 domain-containing protein</fullName>
    </recommendedName>
</protein>
<evidence type="ECO:0000256" key="1">
    <source>
        <dbReference type="ARBA" id="ARBA00004648"/>
    </source>
</evidence>
<evidence type="ECO:0000256" key="2">
    <source>
        <dbReference type="ARBA" id="ARBA00008164"/>
    </source>
</evidence>
<dbReference type="PANTHER" id="PTHR15351">
    <property type="entry name" value="ERLIN (ER LIPID RAFT ASSOCIATED PROTEIN) HOMOLOG"/>
    <property type="match status" value="1"/>
</dbReference>
<feature type="domain" description="Band 7" evidence="10">
    <location>
        <begin position="18"/>
        <end position="184"/>
    </location>
</feature>
<dbReference type="GO" id="GO:0015485">
    <property type="term" value="F:cholesterol binding"/>
    <property type="evidence" value="ECO:0007669"/>
    <property type="project" value="TreeGrafter"/>
</dbReference>
<keyword evidence="9" id="KW-0732">Signal</keyword>
<comment type="similarity">
    <text evidence="2">Belongs to the band 7/mec-2 family.</text>
</comment>
<dbReference type="GeneID" id="20809479"/>
<feature type="chain" id="PRO_5004842599" description="Band 7 domain-containing protein" evidence="9">
    <location>
        <begin position="23"/>
        <end position="307"/>
    </location>
</feature>
<dbReference type="EMBL" id="KI913128">
    <property type="protein sequence ID" value="ETV79486.1"/>
    <property type="molecule type" value="Genomic_DNA"/>
</dbReference>
<dbReference type="AlphaFoldDB" id="W4GJH2"/>
<dbReference type="RefSeq" id="XP_009831327.1">
    <property type="nucleotide sequence ID" value="XM_009833025.1"/>
</dbReference>
<dbReference type="STRING" id="112090.W4GJH2"/>